<dbReference type="AlphaFoldDB" id="A0AAD7FY53"/>
<dbReference type="Proteomes" id="UP001221757">
    <property type="component" value="Unassembled WGS sequence"/>
</dbReference>
<feature type="compositionally biased region" description="Basic residues" evidence="1">
    <location>
        <begin position="13"/>
        <end position="25"/>
    </location>
</feature>
<protein>
    <submittedName>
        <fullName evidence="2">Uncharacterized protein</fullName>
    </submittedName>
</protein>
<proteinExistence type="predicted"/>
<evidence type="ECO:0000256" key="1">
    <source>
        <dbReference type="SAM" id="MobiDB-lite"/>
    </source>
</evidence>
<accession>A0AAD7FY53</accession>
<feature type="region of interest" description="Disordered" evidence="1">
    <location>
        <begin position="1"/>
        <end position="55"/>
    </location>
</feature>
<sequence>MDSAAPKPTGAHGGKRARSGHKKKIPTLGNPPQNPGNSERRRSAHPVQTSSISPAEFDQLAHQLKFIDKNDEYADVASGDKVINDSLVDTILEASGTNPTTEPVESSSSEANMDGPYATAEAIFTNVHPTQYSHFIAVQGVKIDLIRAHFTLATFLYGFRHCFLAHLNSSNVIAESHSQKTVIFSYSLHTITRWEAGQTGKWGTRVIATHLCGCDQWDSLRSPNFLNSDPVATTNKGKSSVNSASIRTVKGSFDTFNVGLSSDHLERLSIGI</sequence>
<name>A0AAD7FY53_MYCRO</name>
<organism evidence="2 3">
    <name type="scientific">Mycena rosella</name>
    <name type="common">Pink bonnet</name>
    <name type="synonym">Agaricus rosellus</name>
    <dbReference type="NCBI Taxonomy" id="1033263"/>
    <lineage>
        <taxon>Eukaryota</taxon>
        <taxon>Fungi</taxon>
        <taxon>Dikarya</taxon>
        <taxon>Basidiomycota</taxon>
        <taxon>Agaricomycotina</taxon>
        <taxon>Agaricomycetes</taxon>
        <taxon>Agaricomycetidae</taxon>
        <taxon>Agaricales</taxon>
        <taxon>Marasmiineae</taxon>
        <taxon>Mycenaceae</taxon>
        <taxon>Mycena</taxon>
    </lineage>
</organism>
<comment type="caution">
    <text evidence="2">The sequence shown here is derived from an EMBL/GenBank/DDBJ whole genome shotgun (WGS) entry which is preliminary data.</text>
</comment>
<reference evidence="2" key="1">
    <citation type="submission" date="2023-03" db="EMBL/GenBank/DDBJ databases">
        <title>Massive genome expansion in bonnet fungi (Mycena s.s.) driven by repeated elements and novel gene families across ecological guilds.</title>
        <authorList>
            <consortium name="Lawrence Berkeley National Laboratory"/>
            <person name="Harder C.B."/>
            <person name="Miyauchi S."/>
            <person name="Viragh M."/>
            <person name="Kuo A."/>
            <person name="Thoen E."/>
            <person name="Andreopoulos B."/>
            <person name="Lu D."/>
            <person name="Skrede I."/>
            <person name="Drula E."/>
            <person name="Henrissat B."/>
            <person name="Morin E."/>
            <person name="Kohler A."/>
            <person name="Barry K."/>
            <person name="LaButti K."/>
            <person name="Morin E."/>
            <person name="Salamov A."/>
            <person name="Lipzen A."/>
            <person name="Mereny Z."/>
            <person name="Hegedus B."/>
            <person name="Baldrian P."/>
            <person name="Stursova M."/>
            <person name="Weitz H."/>
            <person name="Taylor A."/>
            <person name="Grigoriev I.V."/>
            <person name="Nagy L.G."/>
            <person name="Martin F."/>
            <person name="Kauserud H."/>
        </authorList>
    </citation>
    <scope>NUCLEOTIDE SEQUENCE</scope>
    <source>
        <strain evidence="2">CBHHK067</strain>
    </source>
</reference>
<gene>
    <name evidence="2" type="ORF">B0H17DRAFT_1186917</name>
</gene>
<keyword evidence="3" id="KW-1185">Reference proteome</keyword>
<evidence type="ECO:0000313" key="3">
    <source>
        <dbReference type="Proteomes" id="UP001221757"/>
    </source>
</evidence>
<evidence type="ECO:0000313" key="2">
    <source>
        <dbReference type="EMBL" id="KAJ7645708.1"/>
    </source>
</evidence>
<dbReference type="EMBL" id="JARKIE010000397">
    <property type="protein sequence ID" value="KAJ7645708.1"/>
    <property type="molecule type" value="Genomic_DNA"/>
</dbReference>